<organism evidence="15 16">
    <name type="scientific">Hymenobacter persicinus</name>
    <dbReference type="NCBI Taxonomy" id="2025506"/>
    <lineage>
        <taxon>Bacteria</taxon>
        <taxon>Pseudomonadati</taxon>
        <taxon>Bacteroidota</taxon>
        <taxon>Cytophagia</taxon>
        <taxon>Cytophagales</taxon>
        <taxon>Hymenobacteraceae</taxon>
        <taxon>Hymenobacter</taxon>
    </lineage>
</organism>
<keyword evidence="5" id="KW-0732">Signal</keyword>
<evidence type="ECO:0000256" key="4">
    <source>
        <dbReference type="ARBA" id="ARBA00022692"/>
    </source>
</evidence>
<dbReference type="SUPFAM" id="SSF56935">
    <property type="entry name" value="Porins"/>
    <property type="match status" value="1"/>
</dbReference>
<dbReference type="Pfam" id="PF00593">
    <property type="entry name" value="TonB_dep_Rec_b-barrel"/>
    <property type="match status" value="1"/>
</dbReference>
<evidence type="ECO:0000256" key="7">
    <source>
        <dbReference type="ARBA" id="ARBA00023136"/>
    </source>
</evidence>
<dbReference type="Gene3D" id="2.170.130.10">
    <property type="entry name" value="TonB-dependent receptor, plug domain"/>
    <property type="match status" value="1"/>
</dbReference>
<proteinExistence type="inferred from homology"/>
<dbReference type="OrthoDB" id="1109208at2"/>
<feature type="region of interest" description="Disordered" evidence="12">
    <location>
        <begin position="186"/>
        <end position="212"/>
    </location>
</feature>
<dbReference type="PANTHER" id="PTHR30069:SF29">
    <property type="entry name" value="HEMOGLOBIN AND HEMOGLOBIN-HAPTOGLOBIN-BINDING PROTEIN 1-RELATED"/>
    <property type="match status" value="1"/>
</dbReference>
<keyword evidence="8 15" id="KW-0675">Receptor</keyword>
<evidence type="ECO:0000256" key="8">
    <source>
        <dbReference type="ARBA" id="ARBA00023170"/>
    </source>
</evidence>
<accession>A0A4Q5LB42</accession>
<protein>
    <submittedName>
        <fullName evidence="15">TonB-dependent receptor</fullName>
    </submittedName>
</protein>
<dbReference type="GO" id="GO:0044718">
    <property type="term" value="P:siderophore transmembrane transport"/>
    <property type="evidence" value="ECO:0007669"/>
    <property type="project" value="TreeGrafter"/>
</dbReference>
<comment type="subcellular location">
    <subcellularLocation>
        <location evidence="1 10">Cell outer membrane</location>
        <topology evidence="1 10">Multi-pass membrane protein</topology>
    </subcellularLocation>
</comment>
<evidence type="ECO:0000256" key="3">
    <source>
        <dbReference type="ARBA" id="ARBA00022452"/>
    </source>
</evidence>
<dbReference type="PROSITE" id="PS52016">
    <property type="entry name" value="TONB_DEPENDENT_REC_3"/>
    <property type="match status" value="1"/>
</dbReference>
<dbReference type="InterPro" id="IPR037066">
    <property type="entry name" value="Plug_dom_sf"/>
</dbReference>
<keyword evidence="16" id="KW-1185">Reference proteome</keyword>
<feature type="domain" description="TonB-dependent receptor-like beta-barrel" evidence="13">
    <location>
        <begin position="300"/>
        <end position="788"/>
    </location>
</feature>
<dbReference type="InterPro" id="IPR012910">
    <property type="entry name" value="Plug_dom"/>
</dbReference>
<dbReference type="GO" id="GO:0009279">
    <property type="term" value="C:cell outer membrane"/>
    <property type="evidence" value="ECO:0007669"/>
    <property type="project" value="UniProtKB-SubCell"/>
</dbReference>
<evidence type="ECO:0000256" key="6">
    <source>
        <dbReference type="ARBA" id="ARBA00023077"/>
    </source>
</evidence>
<evidence type="ECO:0000256" key="9">
    <source>
        <dbReference type="ARBA" id="ARBA00023237"/>
    </source>
</evidence>
<reference evidence="15 16" key="1">
    <citation type="submission" date="2019-02" db="EMBL/GenBank/DDBJ databases">
        <title>Bacterial novel species isolated from soil.</title>
        <authorList>
            <person name="Jung H.-Y."/>
        </authorList>
    </citation>
    <scope>NUCLEOTIDE SEQUENCE [LARGE SCALE GENOMIC DNA]</scope>
    <source>
        <strain evidence="15 16">1-3-3-3</strain>
    </source>
</reference>
<evidence type="ECO:0000313" key="16">
    <source>
        <dbReference type="Proteomes" id="UP000294155"/>
    </source>
</evidence>
<dbReference type="EMBL" id="SEWE01000034">
    <property type="protein sequence ID" value="RYU78186.1"/>
    <property type="molecule type" value="Genomic_DNA"/>
</dbReference>
<dbReference type="InterPro" id="IPR036942">
    <property type="entry name" value="Beta-barrel_TonB_sf"/>
</dbReference>
<evidence type="ECO:0000256" key="12">
    <source>
        <dbReference type="SAM" id="MobiDB-lite"/>
    </source>
</evidence>
<keyword evidence="6 11" id="KW-0798">TonB box</keyword>
<evidence type="ECO:0000313" key="15">
    <source>
        <dbReference type="EMBL" id="RYU78186.1"/>
    </source>
</evidence>
<sequence>MQSPVTVEKLTARDLRLTPAPSFFDAIDNVKGVQVITPSLSFKVINARGFTNTTNVRFAQLVDGIDNQAPHLGGPIGNVLGPSDLDIRSVEIVPGTAAALYGLNAINGLANFSTLNPFASEGLSVQQKAGVNHVQDPGTGARPFTETSLRYAKVLASKLAFKVNGTYLRGYDWVANDQTELNPNGNATTGLLGADNPARDPVNSYGNESSDRSTLTLGGKSYSVARTGYDERDVVDYHLQTIKADAALHYKLSAATELSYTYRLAVLDNVYQRSNRFRLQDYRLQQHALQLLGPVVQARAYITTENTGKSYNLRSAAENLDRSFKPDDVWNREYTAAWNAATGNGQSVAQAHAAARAAADAGRLQPGTAAFRQRLSELQDLNNWDQGAALRVQADLLHAEAQLDLGAALRRAGQTWLPAAVDVRVGADHRTYLIVPDGNYFINPGPGKDPLRDNLTYSKTGGFGQAGLHLFDDKVRLTATLRADKNDYFTIRFNPRFTAVYSPWREHNFRLSYQSGYRFPSLFEGFSNVNSGQVKRIGGLRVMSSGVFENSYLRSSIDAFNAAVTAAVNADKSGATPAQKKERAITQSQGLLRRTPYTYLRPEHIRSLELGYKAALLPGGRLLVDVDFYYNAYRDFIAQVEAYVPKTLNPDSAAIYLNSRSTQNRYRLWTNAQSKVYNYGGSLGLRYELPRGFRAGANATYARLARTESGDGLEDGFNTPRWLYNVSLDNENLYRGLGFGLRYHWQQRYYSQTFLVSGEVPAYHSLDAQLSYALPRPDLRFKLGATNVLNQYYVTFLGGPSVGGLYYASVTYAVK</sequence>
<evidence type="ECO:0000256" key="10">
    <source>
        <dbReference type="PROSITE-ProRule" id="PRU01360"/>
    </source>
</evidence>
<dbReference type="Pfam" id="PF07715">
    <property type="entry name" value="Plug"/>
    <property type="match status" value="1"/>
</dbReference>
<evidence type="ECO:0000256" key="1">
    <source>
        <dbReference type="ARBA" id="ARBA00004571"/>
    </source>
</evidence>
<evidence type="ECO:0000259" key="14">
    <source>
        <dbReference type="Pfam" id="PF07715"/>
    </source>
</evidence>
<dbReference type="Proteomes" id="UP000294155">
    <property type="component" value="Unassembled WGS sequence"/>
</dbReference>
<evidence type="ECO:0000259" key="13">
    <source>
        <dbReference type="Pfam" id="PF00593"/>
    </source>
</evidence>
<comment type="similarity">
    <text evidence="10 11">Belongs to the TonB-dependent receptor family.</text>
</comment>
<keyword evidence="2 10" id="KW-0813">Transport</keyword>
<gene>
    <name evidence="15" type="ORF">EWM57_15035</name>
</gene>
<keyword evidence="4 10" id="KW-0812">Transmembrane</keyword>
<dbReference type="PANTHER" id="PTHR30069">
    <property type="entry name" value="TONB-DEPENDENT OUTER MEMBRANE RECEPTOR"/>
    <property type="match status" value="1"/>
</dbReference>
<keyword evidence="7 10" id="KW-0472">Membrane</keyword>
<dbReference type="InterPro" id="IPR039426">
    <property type="entry name" value="TonB-dep_rcpt-like"/>
</dbReference>
<evidence type="ECO:0000256" key="11">
    <source>
        <dbReference type="RuleBase" id="RU003357"/>
    </source>
</evidence>
<dbReference type="Gene3D" id="2.40.170.20">
    <property type="entry name" value="TonB-dependent receptor, beta-barrel domain"/>
    <property type="match status" value="1"/>
</dbReference>
<dbReference type="GO" id="GO:0015344">
    <property type="term" value="F:siderophore uptake transmembrane transporter activity"/>
    <property type="evidence" value="ECO:0007669"/>
    <property type="project" value="TreeGrafter"/>
</dbReference>
<keyword evidence="3 10" id="KW-1134">Transmembrane beta strand</keyword>
<dbReference type="InterPro" id="IPR000531">
    <property type="entry name" value="Beta-barrel_TonB"/>
</dbReference>
<evidence type="ECO:0000256" key="5">
    <source>
        <dbReference type="ARBA" id="ARBA00022729"/>
    </source>
</evidence>
<dbReference type="AlphaFoldDB" id="A0A4Q5LB42"/>
<keyword evidence="9 10" id="KW-0998">Cell outer membrane</keyword>
<name>A0A4Q5LB42_9BACT</name>
<evidence type="ECO:0000256" key="2">
    <source>
        <dbReference type="ARBA" id="ARBA00022448"/>
    </source>
</evidence>
<feature type="domain" description="TonB-dependent receptor plug" evidence="14">
    <location>
        <begin position="2"/>
        <end position="108"/>
    </location>
</feature>
<comment type="caution">
    <text evidence="15">The sequence shown here is derived from an EMBL/GenBank/DDBJ whole genome shotgun (WGS) entry which is preliminary data.</text>
</comment>